<name>W6MJR4_9ASCO</name>
<dbReference type="RefSeq" id="XP_022456772.1">
    <property type="nucleotide sequence ID" value="XM_022605289.1"/>
</dbReference>
<reference evidence="5" key="1">
    <citation type="submission" date="2013-12" db="EMBL/GenBank/DDBJ databases">
        <authorList>
            <person name="Genoscope - CEA"/>
        </authorList>
    </citation>
    <scope>NUCLEOTIDE SEQUENCE</scope>
    <source>
        <strain evidence="5">CBS 1993</strain>
    </source>
</reference>
<reference evidence="5" key="2">
    <citation type="submission" date="2014-02" db="EMBL/GenBank/DDBJ databases">
        <title>Complete DNA sequence of /Kuraishia capsulata/ illustrates novel genomic features among budding yeasts (/Saccharomycotina/).</title>
        <authorList>
            <person name="Morales L."/>
            <person name="Noel B."/>
            <person name="Porcel B."/>
            <person name="Marcet-Houben M."/>
            <person name="Hullo M-F."/>
            <person name="Sacerdot C."/>
            <person name="Tekaia F."/>
            <person name="Leh-Louis V."/>
            <person name="Despons L."/>
            <person name="Khanna V."/>
            <person name="Aury J-M."/>
            <person name="Barbe V."/>
            <person name="Couloux A."/>
            <person name="Labadie K."/>
            <person name="Pelletier E."/>
            <person name="Souciet J-L."/>
            <person name="Boekhout T."/>
            <person name="Gabaldon T."/>
            <person name="Wincker P."/>
            <person name="Dujon B."/>
        </authorList>
    </citation>
    <scope>NUCLEOTIDE SEQUENCE</scope>
    <source>
        <strain evidence="5">CBS 1993</strain>
    </source>
</reference>
<dbReference type="Pfam" id="PF00106">
    <property type="entry name" value="adh_short"/>
    <property type="match status" value="1"/>
</dbReference>
<keyword evidence="4" id="KW-1133">Transmembrane helix</keyword>
<dbReference type="OrthoDB" id="191139at2759"/>
<dbReference type="GO" id="GO:0034389">
    <property type="term" value="P:lipid droplet organization"/>
    <property type="evidence" value="ECO:0007669"/>
    <property type="project" value="EnsemblFungi"/>
</dbReference>
<dbReference type="GeneID" id="34518160"/>
<dbReference type="AlphaFoldDB" id="W6MJR4"/>
<dbReference type="GO" id="GO:0005773">
    <property type="term" value="C:vacuole"/>
    <property type="evidence" value="ECO:0007669"/>
    <property type="project" value="GOC"/>
</dbReference>
<evidence type="ECO:0000313" key="5">
    <source>
        <dbReference type="EMBL" id="CDK24757.1"/>
    </source>
</evidence>
<accession>W6MJR4</accession>
<keyword evidence="4" id="KW-0812">Transmembrane</keyword>
<dbReference type="Proteomes" id="UP000019384">
    <property type="component" value="Unassembled WGS sequence"/>
</dbReference>
<proteinExistence type="inferred from homology"/>
<dbReference type="PANTHER" id="PTHR24320">
    <property type="entry name" value="RETINOL DEHYDROGENASE"/>
    <property type="match status" value="1"/>
</dbReference>
<dbReference type="GO" id="GO:0006624">
    <property type="term" value="P:vacuolar protein processing"/>
    <property type="evidence" value="ECO:0007669"/>
    <property type="project" value="EnsemblFungi"/>
</dbReference>
<protein>
    <recommendedName>
        <fullName evidence="7">Ketoreductase (KR) domain-containing protein</fullName>
    </recommendedName>
</protein>
<evidence type="ECO:0008006" key="7">
    <source>
        <dbReference type="Google" id="ProtNLM"/>
    </source>
</evidence>
<evidence type="ECO:0000256" key="4">
    <source>
        <dbReference type="SAM" id="Phobius"/>
    </source>
</evidence>
<dbReference type="STRING" id="1382522.W6MJR4"/>
<dbReference type="GO" id="GO:0007033">
    <property type="term" value="P:vacuole organization"/>
    <property type="evidence" value="ECO:0007669"/>
    <property type="project" value="EnsemblFungi"/>
</dbReference>
<dbReference type="InterPro" id="IPR036291">
    <property type="entry name" value="NAD(P)-bd_dom_sf"/>
</dbReference>
<dbReference type="EMBL" id="HG793125">
    <property type="protein sequence ID" value="CDK24757.1"/>
    <property type="molecule type" value="Genomic_DNA"/>
</dbReference>
<keyword evidence="4" id="KW-0472">Membrane</keyword>
<dbReference type="SUPFAM" id="SSF51735">
    <property type="entry name" value="NAD(P)-binding Rossmann-fold domains"/>
    <property type="match status" value="1"/>
</dbReference>
<evidence type="ECO:0000256" key="3">
    <source>
        <dbReference type="ARBA" id="ARBA00023002"/>
    </source>
</evidence>
<gene>
    <name evidence="5" type="ORF">KUCA_T00000723001</name>
</gene>
<dbReference type="InterPro" id="IPR002347">
    <property type="entry name" value="SDR_fam"/>
</dbReference>
<comment type="similarity">
    <text evidence="1">Belongs to the short-chain dehydrogenases/reductases (SDR) family.</text>
</comment>
<sequence>MRKFDPDSLPYLNPKQIRRVCVITGGNSGIGWFTVLHLYLHGYVIYIAGRSRSRVSAAIEQISQEAVKRRSKLSERVLKTRWLGELKYLELDLLSLKSVDRAAKEFKAREKCLHLLINNAGIMAVPFEMTDDGFEIQMQTNFVSHFLLTQKMIPLMETQVDPRIIYLSSVGHSLMPLAVPMDSEFNYRPNMLFTWFRYGMSKTAGIHMIKCLSVRNPSVLSLAVHPGFVMNTNLFSHLTRLPILGVFFWFFFQFFGYVFGVTNETGSFSTIKCSLSPDITAEKDNGKYFATYGIEKSPSTVASSMACADATWAWATAELARRGYSI</sequence>
<dbReference type="GO" id="GO:0005811">
    <property type="term" value="C:lipid droplet"/>
    <property type="evidence" value="ECO:0007669"/>
    <property type="project" value="EnsemblFungi"/>
</dbReference>
<evidence type="ECO:0000256" key="2">
    <source>
        <dbReference type="ARBA" id="ARBA00022857"/>
    </source>
</evidence>
<dbReference type="HOGENOM" id="CLU_010194_44_6_1"/>
<feature type="transmembrane region" description="Helical" evidence="4">
    <location>
        <begin position="241"/>
        <end position="260"/>
    </location>
</feature>
<evidence type="ECO:0000313" key="6">
    <source>
        <dbReference type="Proteomes" id="UP000019384"/>
    </source>
</evidence>
<organism evidence="5 6">
    <name type="scientific">Kuraishia capsulata CBS 1993</name>
    <dbReference type="NCBI Taxonomy" id="1382522"/>
    <lineage>
        <taxon>Eukaryota</taxon>
        <taxon>Fungi</taxon>
        <taxon>Dikarya</taxon>
        <taxon>Ascomycota</taxon>
        <taxon>Saccharomycotina</taxon>
        <taxon>Pichiomycetes</taxon>
        <taxon>Pichiales</taxon>
        <taxon>Pichiaceae</taxon>
        <taxon>Kuraishia</taxon>
    </lineage>
</organism>
<dbReference type="GO" id="GO:0005739">
    <property type="term" value="C:mitochondrion"/>
    <property type="evidence" value="ECO:0007669"/>
    <property type="project" value="EnsemblFungi"/>
</dbReference>
<feature type="transmembrane region" description="Helical" evidence="4">
    <location>
        <begin position="30"/>
        <end position="49"/>
    </location>
</feature>
<dbReference type="PRINTS" id="PR00081">
    <property type="entry name" value="GDHRDH"/>
</dbReference>
<keyword evidence="6" id="KW-1185">Reference proteome</keyword>
<dbReference type="GO" id="GO:0016491">
    <property type="term" value="F:oxidoreductase activity"/>
    <property type="evidence" value="ECO:0007669"/>
    <property type="project" value="UniProtKB-KW"/>
</dbReference>
<dbReference type="PANTHER" id="PTHR24320:SF282">
    <property type="entry name" value="WW DOMAIN-CONTAINING OXIDOREDUCTASE"/>
    <property type="match status" value="1"/>
</dbReference>
<keyword evidence="2" id="KW-0521">NADP</keyword>
<keyword evidence="3" id="KW-0560">Oxidoreductase</keyword>
<dbReference type="Gene3D" id="3.40.50.720">
    <property type="entry name" value="NAD(P)-binding Rossmann-like Domain"/>
    <property type="match status" value="1"/>
</dbReference>
<evidence type="ECO:0000256" key="1">
    <source>
        <dbReference type="ARBA" id="ARBA00006484"/>
    </source>
</evidence>